<keyword evidence="2" id="KW-1185">Reference proteome</keyword>
<dbReference type="GO" id="GO:0016740">
    <property type="term" value="F:transferase activity"/>
    <property type="evidence" value="ECO:0007669"/>
    <property type="project" value="UniProtKB-KW"/>
</dbReference>
<protein>
    <submittedName>
        <fullName evidence="1">Glycosyltransferase</fullName>
    </submittedName>
</protein>
<dbReference type="RefSeq" id="WP_035726000.1">
    <property type="nucleotide sequence ID" value="NZ_BAVS01000044.1"/>
</dbReference>
<evidence type="ECO:0000313" key="2">
    <source>
        <dbReference type="Proteomes" id="UP000019102"/>
    </source>
</evidence>
<comment type="caution">
    <text evidence="1">The sequence shown here is derived from an EMBL/GenBank/DDBJ whole genome shotgun (WGS) entry which is preliminary data.</text>
</comment>
<reference evidence="1 2" key="1">
    <citation type="journal article" date="2014" name="Genome Announc.">
        <title>Draft Genome Sequence of the Boron-Tolerant and Moderately Halotolerant Bacterium Gracilibacillus boraciitolerans JCM 21714T.</title>
        <authorList>
            <person name="Ahmed I."/>
            <person name="Oshima K."/>
            <person name="Suda W."/>
            <person name="Kitamura K."/>
            <person name="Iida T."/>
            <person name="Ohmori Y."/>
            <person name="Fujiwara T."/>
            <person name="Hattori M."/>
            <person name="Ohkuma M."/>
        </authorList>
    </citation>
    <scope>NUCLEOTIDE SEQUENCE [LARGE SCALE GENOMIC DNA]</scope>
    <source>
        <strain evidence="1 2">JCM 21714</strain>
    </source>
</reference>
<dbReference type="eggNOG" id="COG3307">
    <property type="taxonomic scope" value="Bacteria"/>
</dbReference>
<organism evidence="1 2">
    <name type="scientific">Gracilibacillus boraciitolerans JCM 21714</name>
    <dbReference type="NCBI Taxonomy" id="1298598"/>
    <lineage>
        <taxon>Bacteria</taxon>
        <taxon>Bacillati</taxon>
        <taxon>Bacillota</taxon>
        <taxon>Bacilli</taxon>
        <taxon>Bacillales</taxon>
        <taxon>Bacillaceae</taxon>
        <taxon>Gracilibacillus</taxon>
    </lineage>
</organism>
<proteinExistence type="predicted"/>
<sequence>MSIRSIMKKNDKIVTLYDNWKKFYFMYLVSDEKLIRKRFRFKLGRDLDLKNPINYNDKLQWLKFNWHDRLATQCADKYEVRKFVKEVIGEEYLNELYGVYDSVEEIDIDKLPESFVLKGTHGSGFNIVCKNKNEMNWHEEFKKMRRWFRKNYYWQNREWVYKDIKPRIICEKYIEQDDGNELRDYRFFCFNGEPKFITVDFSITNKNKTRRNLYDLKWDLMNAEISYPKEMKIKVNKPNKLDEMISLSRKLSSNFPHARVDFYYIKERIIFGEITFFHQSGMGGKIRPLEFEEVMGSWLQLPVYNSDSNTN</sequence>
<name>W4VPW1_9BACI</name>
<dbReference type="Proteomes" id="UP000019102">
    <property type="component" value="Unassembled WGS sequence"/>
</dbReference>
<dbReference type="STRING" id="1298598.JCM21714_4425"/>
<dbReference type="AlphaFoldDB" id="W4VPW1"/>
<dbReference type="OrthoDB" id="9791827at2"/>
<accession>W4VPW1</accession>
<keyword evidence="1" id="KW-0808">Transferase</keyword>
<evidence type="ECO:0000313" key="1">
    <source>
        <dbReference type="EMBL" id="GAE95211.1"/>
    </source>
</evidence>
<dbReference type="InterPro" id="IPR029465">
    <property type="entry name" value="ATPgrasp_TupA"/>
</dbReference>
<dbReference type="EMBL" id="BAVS01000044">
    <property type="protein sequence ID" value="GAE95211.1"/>
    <property type="molecule type" value="Genomic_DNA"/>
</dbReference>
<gene>
    <name evidence="1" type="ORF">JCM21714_4425</name>
</gene>
<dbReference type="Pfam" id="PF14305">
    <property type="entry name" value="ATPgrasp_TupA"/>
    <property type="match status" value="1"/>
</dbReference>